<sequence length="156" mass="17468">MNLAGDPLKQAMVYQNPQHQYSVGDKGFIMKLAGDLTFGKGEASLISPVYHPFSLNSKDEDKREDKKTEKKHEICTWQAGPIRSGCSTIAVNSILSCRITNAWEITENFCLRMNNNRKKADNFVDGVREHVRLGLKFSETVKGKLSLGLGFFNLGE</sequence>
<gene>
    <name evidence="1" type="ORF">CK203_084041</name>
</gene>
<proteinExistence type="predicted"/>
<dbReference type="EMBL" id="QGNW01001180">
    <property type="protein sequence ID" value="RVW51478.1"/>
    <property type="molecule type" value="Genomic_DNA"/>
</dbReference>
<evidence type="ECO:0000313" key="2">
    <source>
        <dbReference type="Proteomes" id="UP000288805"/>
    </source>
</evidence>
<organism evidence="1 2">
    <name type="scientific">Vitis vinifera</name>
    <name type="common">Grape</name>
    <dbReference type="NCBI Taxonomy" id="29760"/>
    <lineage>
        <taxon>Eukaryota</taxon>
        <taxon>Viridiplantae</taxon>
        <taxon>Streptophyta</taxon>
        <taxon>Embryophyta</taxon>
        <taxon>Tracheophyta</taxon>
        <taxon>Spermatophyta</taxon>
        <taxon>Magnoliopsida</taxon>
        <taxon>eudicotyledons</taxon>
        <taxon>Gunneridae</taxon>
        <taxon>Pentapetalae</taxon>
        <taxon>rosids</taxon>
        <taxon>Vitales</taxon>
        <taxon>Vitaceae</taxon>
        <taxon>Viteae</taxon>
        <taxon>Vitis</taxon>
    </lineage>
</organism>
<reference evidence="1 2" key="1">
    <citation type="journal article" date="2018" name="PLoS Genet.">
        <title>Population sequencing reveals clonal diversity and ancestral inbreeding in the grapevine cultivar Chardonnay.</title>
        <authorList>
            <person name="Roach M.J."/>
            <person name="Johnson D.L."/>
            <person name="Bohlmann J."/>
            <person name="van Vuuren H.J."/>
            <person name="Jones S.J."/>
            <person name="Pretorius I.S."/>
            <person name="Schmidt S.A."/>
            <person name="Borneman A.R."/>
        </authorList>
    </citation>
    <scope>NUCLEOTIDE SEQUENCE [LARGE SCALE GENOMIC DNA]</scope>
    <source>
        <strain evidence="2">cv. Chardonnay</strain>
        <tissue evidence="1">Leaf</tissue>
    </source>
</reference>
<dbReference type="AlphaFoldDB" id="A0A438EUU2"/>
<dbReference type="Proteomes" id="UP000288805">
    <property type="component" value="Unassembled WGS sequence"/>
</dbReference>
<accession>A0A438EUU2</accession>
<comment type="caution">
    <text evidence="1">The sequence shown here is derived from an EMBL/GenBank/DDBJ whole genome shotgun (WGS) entry which is preliminary data.</text>
</comment>
<protein>
    <submittedName>
        <fullName evidence="1">Uncharacterized protein</fullName>
    </submittedName>
</protein>
<name>A0A438EUU2_VITVI</name>
<evidence type="ECO:0000313" key="1">
    <source>
        <dbReference type="EMBL" id="RVW51478.1"/>
    </source>
</evidence>